<dbReference type="AlphaFoldDB" id="A0A6N2AGS4"/>
<evidence type="ECO:0008006" key="3">
    <source>
        <dbReference type="Google" id="ProtNLM"/>
    </source>
</evidence>
<feature type="region of interest" description="Disordered" evidence="1">
    <location>
        <begin position="44"/>
        <end position="99"/>
    </location>
</feature>
<feature type="compositionally biased region" description="Polar residues" evidence="1">
    <location>
        <begin position="257"/>
        <end position="274"/>
    </location>
</feature>
<proteinExistence type="predicted"/>
<protein>
    <recommendedName>
        <fullName evidence="3">CCHC-type domain-containing protein</fullName>
    </recommendedName>
</protein>
<sequence length="314" mass="35858">MGYIGEDITDGRWQKIEYDSIPNYCFYCKHQGHKESDCIVKQRDEENKTRKELDKNKPRKDNAQPVHADLQITQHKENDRNEPDHNQPRQQGVETHQHGIQDEWQVQRRRNNNQQVRFNNDSTGFQAQQAQAGMINIPTKNTYIDLELQELTPAGEVIEQHNDQMHEQSHAYSVRAHEQQVKRQKQQRLESQVNQTQQVVYQQANINTSGIDSMLPSPAAPCYDNVGVADGGEVGSCQVDNNQHARFGEGMEPGEEINTSDQIQKGPLMQSSNVDEIREVTGKQGLSPRGRKLVKQNKLTSTSKPNTRARSRGI</sequence>
<comment type="caution">
    <text evidence="2">The sequence shown here is derived from an EMBL/GenBank/DDBJ whole genome shotgun (WGS) entry which is preliminary data.</text>
</comment>
<feature type="compositionally biased region" description="Basic and acidic residues" evidence="1">
    <location>
        <begin position="44"/>
        <end position="62"/>
    </location>
</feature>
<dbReference type="EMBL" id="RXGB01022431">
    <property type="protein sequence ID" value="TMW81672.1"/>
    <property type="molecule type" value="Genomic_DNA"/>
</dbReference>
<evidence type="ECO:0000256" key="1">
    <source>
        <dbReference type="SAM" id="MobiDB-lite"/>
    </source>
</evidence>
<organism evidence="2">
    <name type="scientific">Solanum chilense</name>
    <name type="common">Tomato</name>
    <name type="synonym">Lycopersicon chilense</name>
    <dbReference type="NCBI Taxonomy" id="4083"/>
    <lineage>
        <taxon>Eukaryota</taxon>
        <taxon>Viridiplantae</taxon>
        <taxon>Streptophyta</taxon>
        <taxon>Embryophyta</taxon>
        <taxon>Tracheophyta</taxon>
        <taxon>Spermatophyta</taxon>
        <taxon>Magnoliopsida</taxon>
        <taxon>eudicotyledons</taxon>
        <taxon>Gunneridae</taxon>
        <taxon>Pentapetalae</taxon>
        <taxon>asterids</taxon>
        <taxon>lamiids</taxon>
        <taxon>Solanales</taxon>
        <taxon>Solanaceae</taxon>
        <taxon>Solanoideae</taxon>
        <taxon>Solaneae</taxon>
        <taxon>Solanum</taxon>
        <taxon>Solanum subgen. Lycopersicon</taxon>
    </lineage>
</organism>
<gene>
    <name evidence="2" type="ORF">EJD97_008421</name>
</gene>
<feature type="compositionally biased region" description="Basic and acidic residues" evidence="1">
    <location>
        <begin position="74"/>
        <end position="87"/>
    </location>
</feature>
<reference evidence="2" key="1">
    <citation type="submission" date="2019-05" db="EMBL/GenBank/DDBJ databases">
        <title>The de novo reference genome and transcriptome assemblies of the wild tomato species Solanum chilense.</title>
        <authorList>
            <person name="Stam R."/>
            <person name="Nosenko T."/>
            <person name="Hoerger A.C."/>
            <person name="Stephan W."/>
            <person name="Seidel M.A."/>
            <person name="Kuhn J.M.M."/>
            <person name="Haberer G."/>
            <person name="Tellier A."/>
        </authorList>
    </citation>
    <scope>NUCLEOTIDE SEQUENCE</scope>
    <source>
        <tissue evidence="2">Mature leaves</tissue>
    </source>
</reference>
<feature type="compositionally biased region" description="Polar residues" evidence="1">
    <location>
        <begin position="297"/>
        <end position="306"/>
    </location>
</feature>
<evidence type="ECO:0000313" key="2">
    <source>
        <dbReference type="EMBL" id="TMW81672.1"/>
    </source>
</evidence>
<feature type="region of interest" description="Disordered" evidence="1">
    <location>
        <begin position="251"/>
        <end position="314"/>
    </location>
</feature>
<accession>A0A6N2AGS4</accession>
<name>A0A6N2AGS4_SOLCI</name>